<name>W1PK74_AMBTC</name>
<feature type="region of interest" description="Disordered" evidence="1">
    <location>
        <begin position="127"/>
        <end position="151"/>
    </location>
</feature>
<evidence type="ECO:0000313" key="3">
    <source>
        <dbReference type="Proteomes" id="UP000017836"/>
    </source>
</evidence>
<evidence type="ECO:0000256" key="1">
    <source>
        <dbReference type="SAM" id="MobiDB-lite"/>
    </source>
</evidence>
<gene>
    <name evidence="2" type="ORF">AMTR_s00018p00083650</name>
</gene>
<organism evidence="2 3">
    <name type="scientific">Amborella trichopoda</name>
    <dbReference type="NCBI Taxonomy" id="13333"/>
    <lineage>
        <taxon>Eukaryota</taxon>
        <taxon>Viridiplantae</taxon>
        <taxon>Streptophyta</taxon>
        <taxon>Embryophyta</taxon>
        <taxon>Tracheophyta</taxon>
        <taxon>Spermatophyta</taxon>
        <taxon>Magnoliopsida</taxon>
        <taxon>Amborellales</taxon>
        <taxon>Amborellaceae</taxon>
        <taxon>Amborella</taxon>
    </lineage>
</organism>
<dbReference type="EMBL" id="KI393569">
    <property type="protein sequence ID" value="ERN08129.1"/>
    <property type="molecule type" value="Genomic_DNA"/>
</dbReference>
<evidence type="ECO:0000313" key="2">
    <source>
        <dbReference type="EMBL" id="ERN08129.1"/>
    </source>
</evidence>
<dbReference type="Gramene" id="ERN08129">
    <property type="protein sequence ID" value="ERN08129"/>
    <property type="gene ID" value="AMTR_s00018p00083650"/>
</dbReference>
<keyword evidence="3" id="KW-1185">Reference proteome</keyword>
<protein>
    <submittedName>
        <fullName evidence="2">Uncharacterized protein</fullName>
    </submittedName>
</protein>
<dbReference type="HOGENOM" id="CLU_1130395_0_0_1"/>
<dbReference type="Proteomes" id="UP000017836">
    <property type="component" value="Unassembled WGS sequence"/>
</dbReference>
<dbReference type="AlphaFoldDB" id="W1PK74"/>
<reference evidence="3" key="1">
    <citation type="journal article" date="2013" name="Science">
        <title>The Amborella genome and the evolution of flowering plants.</title>
        <authorList>
            <consortium name="Amborella Genome Project"/>
        </authorList>
    </citation>
    <scope>NUCLEOTIDE SEQUENCE [LARGE SCALE GENOMIC DNA]</scope>
</reference>
<accession>W1PK74</accession>
<proteinExistence type="predicted"/>
<sequence>MEKRLSSFFGAVELEIHNPEDVVDVTLCIIHIVGKAGTHRGKSVDRVKSKRRRGQELIEVEGMMAGLRELWLSQEAGKLGGWVKGEGGVGEEGQEAQGGVVMGGEWEAQGLEKWKDKKKRALSKGWCGKEEGRHQGGARPGFSGTSGRPSGWRAWEELKKGEGRNEGRGMMRIQIEMRGLYFGKEGRGDVGLRSWGGATERGGKVKSTIRERQSLGCEEEEGCGSKSYHQEITRAWREWIWGRGPR</sequence>